<evidence type="ECO:0000256" key="7">
    <source>
        <dbReference type="ARBA" id="ARBA00022898"/>
    </source>
</evidence>
<dbReference type="Gene3D" id="3.40.190.10">
    <property type="entry name" value="Periplasmic binding protein-like II"/>
    <property type="match status" value="2"/>
</dbReference>
<dbReference type="PANTHER" id="PTHR31528">
    <property type="entry name" value="4-AMINO-5-HYDROXYMETHYL-2-METHYLPYRIMIDINE PHOSPHATE SYNTHASE THI11-RELATED"/>
    <property type="match status" value="1"/>
</dbReference>
<feature type="signal peptide" evidence="12">
    <location>
        <begin position="1"/>
        <end position="25"/>
    </location>
</feature>
<evidence type="ECO:0000256" key="10">
    <source>
        <dbReference type="ARBA" id="ARBA00033171"/>
    </source>
</evidence>
<dbReference type="InterPro" id="IPR015168">
    <property type="entry name" value="SsuA/THI5"/>
</dbReference>
<dbReference type="GO" id="GO:0016740">
    <property type="term" value="F:transferase activity"/>
    <property type="evidence" value="ECO:0007669"/>
    <property type="project" value="UniProtKB-KW"/>
</dbReference>
<keyword evidence="12" id="KW-0732">Signal</keyword>
<keyword evidence="9" id="KW-0408">Iron</keyword>
<dbReference type="OrthoDB" id="8892982at2"/>
<evidence type="ECO:0000256" key="11">
    <source>
        <dbReference type="ARBA" id="ARBA00048179"/>
    </source>
</evidence>
<evidence type="ECO:0000256" key="12">
    <source>
        <dbReference type="SAM" id="SignalP"/>
    </source>
</evidence>
<feature type="chain" id="PRO_5016294463" description="Thiamine pyrimidine synthase" evidence="12">
    <location>
        <begin position="26"/>
        <end position="330"/>
    </location>
</feature>
<comment type="pathway">
    <text evidence="2">Cofactor biosynthesis; thiamine diphosphate biosynthesis.</text>
</comment>
<comment type="function">
    <text evidence="1">Responsible for the formation of the pyrimidine heterocycle in the thiamine biosynthesis pathway. Catalyzes the formation of hydroxymethylpyrimidine phosphate (HMP-P) from histidine and pyridoxal phosphate (PLP). The protein uses PLP and the active site histidine to form HMP-P, generating an inactive enzyme. The enzyme can only undergo a single turnover, which suggests it is a suicide enzyme.</text>
</comment>
<dbReference type="Pfam" id="PF09084">
    <property type="entry name" value="NMT1"/>
    <property type="match status" value="1"/>
</dbReference>
<dbReference type="EMBL" id="QKOE01000002">
    <property type="protein sequence ID" value="PZA17845.1"/>
    <property type="molecule type" value="Genomic_DNA"/>
</dbReference>
<dbReference type="PROSITE" id="PS51257">
    <property type="entry name" value="PROKAR_LIPOPROTEIN"/>
    <property type="match status" value="1"/>
</dbReference>
<evidence type="ECO:0000256" key="1">
    <source>
        <dbReference type="ARBA" id="ARBA00003469"/>
    </source>
</evidence>
<accession>A0A323UZC7</accession>
<proteinExistence type="inferred from homology"/>
<evidence type="ECO:0000256" key="9">
    <source>
        <dbReference type="ARBA" id="ARBA00023004"/>
    </source>
</evidence>
<dbReference type="InterPro" id="IPR027939">
    <property type="entry name" value="NMT1/THI5"/>
</dbReference>
<dbReference type="SUPFAM" id="SSF53850">
    <property type="entry name" value="Periplasmic binding protein-like II"/>
    <property type="match status" value="1"/>
</dbReference>
<dbReference type="RefSeq" id="WP_110523188.1">
    <property type="nucleotide sequence ID" value="NZ_QKOE01000002.1"/>
</dbReference>
<evidence type="ECO:0000256" key="2">
    <source>
        <dbReference type="ARBA" id="ARBA00004948"/>
    </source>
</evidence>
<evidence type="ECO:0000313" key="15">
    <source>
        <dbReference type="Proteomes" id="UP000248259"/>
    </source>
</evidence>
<dbReference type="AlphaFoldDB" id="A0A323UZC7"/>
<keyword evidence="6" id="KW-0479">Metal-binding</keyword>
<sequence length="330" mass="35204">MKKMSKTLAHTLAALLACGAMSVHAADKVVFQLDWVPGGDKSAIYAAINQGFFKAEGLEVTLQSGRGSSDAITKLASGSADVGVGGIAALMTAVAENKAPVKAIMSIYAKEPDALFTVKGSSIKGIKDVVGKTVATATFSSSNALWPVMLKRQGIDPDSVKLLKVDPTTLAPMLAQGKVDATINWITVGPGYEAVLAQAGKTLEILPWSNYGLDGYGWSMMASDKMIQERPEVLKRVVKAMRKAFDYAIANPDAAAADLKAMVPEIDAKKAAAEFRSSIPLIQNEVSAKDGIGVFEPVLLKTTWEWVAQSMNYPVDKLDPETLVDRRFLP</sequence>
<evidence type="ECO:0000256" key="6">
    <source>
        <dbReference type="ARBA" id="ARBA00022723"/>
    </source>
</evidence>
<keyword evidence="7" id="KW-0663">Pyridoxal phosphate</keyword>
<dbReference type="GO" id="GO:0009228">
    <property type="term" value="P:thiamine biosynthetic process"/>
    <property type="evidence" value="ECO:0007669"/>
    <property type="project" value="UniProtKB-KW"/>
</dbReference>
<name>A0A323UZC7_9RHOO</name>
<dbReference type="PANTHER" id="PTHR31528:SF1">
    <property type="entry name" value="4-AMINO-5-HYDROXYMETHYL-2-METHYLPYRIMIDINE PHOSPHATE SYNTHASE THI11-RELATED"/>
    <property type="match status" value="1"/>
</dbReference>
<evidence type="ECO:0000256" key="4">
    <source>
        <dbReference type="ARBA" id="ARBA00011738"/>
    </source>
</evidence>
<keyword evidence="5" id="KW-0808">Transferase</keyword>
<evidence type="ECO:0000259" key="13">
    <source>
        <dbReference type="Pfam" id="PF09084"/>
    </source>
</evidence>
<comment type="subunit">
    <text evidence="4">Homodimer.</text>
</comment>
<feature type="domain" description="SsuA/THI5-like" evidence="13">
    <location>
        <begin position="43"/>
        <end position="255"/>
    </location>
</feature>
<evidence type="ECO:0000313" key="14">
    <source>
        <dbReference type="EMBL" id="PZA17845.1"/>
    </source>
</evidence>
<organism evidence="14 15">
    <name type="scientific">Parazoarcus communis SWub3 = DSM 12120</name>
    <dbReference type="NCBI Taxonomy" id="1121029"/>
    <lineage>
        <taxon>Bacteria</taxon>
        <taxon>Pseudomonadati</taxon>
        <taxon>Pseudomonadota</taxon>
        <taxon>Betaproteobacteria</taxon>
        <taxon>Rhodocyclales</taxon>
        <taxon>Zoogloeaceae</taxon>
        <taxon>Parazoarcus</taxon>
    </lineage>
</organism>
<comment type="catalytic activity">
    <reaction evidence="11">
        <text>N(6)-(pyridoxal phosphate)-L-lysyl-[4-amino-5-hydroxymethyl-2-methylpyrimidine phosphate synthase] + L-histidyl-[4-amino-5-hydroxymethyl-2-methylpyrimidine phosphate synthase] + 2 Fe(3+) + 4 H2O = L-lysyl-[4-amino-5-hydroxymethyl-2-methylpyrimidine phosphate synthase] + (2S)-2-amino-5-hydroxy-4-oxopentanoyl-[4-amino-5-hydroxymethyl-2-methylpyrimidine phosphate synthase] + 4-amino-2-methyl-5-(phosphooxymethyl)pyrimidine + 3-oxopropanoate + 2 Fe(2+) + 2 H(+)</text>
        <dbReference type="Rhea" id="RHEA:65756"/>
        <dbReference type="Rhea" id="RHEA-COMP:16892"/>
        <dbReference type="Rhea" id="RHEA-COMP:16893"/>
        <dbReference type="Rhea" id="RHEA-COMP:16894"/>
        <dbReference type="Rhea" id="RHEA-COMP:16895"/>
        <dbReference type="ChEBI" id="CHEBI:15377"/>
        <dbReference type="ChEBI" id="CHEBI:15378"/>
        <dbReference type="ChEBI" id="CHEBI:29033"/>
        <dbReference type="ChEBI" id="CHEBI:29034"/>
        <dbReference type="ChEBI" id="CHEBI:29969"/>
        <dbReference type="ChEBI" id="CHEBI:29979"/>
        <dbReference type="ChEBI" id="CHEBI:33190"/>
        <dbReference type="ChEBI" id="CHEBI:58354"/>
        <dbReference type="ChEBI" id="CHEBI:143915"/>
        <dbReference type="ChEBI" id="CHEBI:157692"/>
    </reaction>
    <physiologicalReaction direction="left-to-right" evidence="11">
        <dbReference type="Rhea" id="RHEA:65757"/>
    </physiologicalReaction>
</comment>
<gene>
    <name evidence="14" type="ORF">DNK49_04825</name>
</gene>
<evidence type="ECO:0000256" key="8">
    <source>
        <dbReference type="ARBA" id="ARBA00022977"/>
    </source>
</evidence>
<reference evidence="14 15" key="1">
    <citation type="submission" date="2018-06" db="EMBL/GenBank/DDBJ databases">
        <title>Azoarcus communis strain SWub3 genome.</title>
        <authorList>
            <person name="Zorraquino Salvo V."/>
            <person name="Toubiana D."/>
            <person name="Blumwald E."/>
        </authorList>
    </citation>
    <scope>NUCLEOTIDE SEQUENCE [LARGE SCALE GENOMIC DNA]</scope>
    <source>
        <strain evidence="14 15">SWub3</strain>
    </source>
</reference>
<comment type="caution">
    <text evidence="14">The sequence shown here is derived from an EMBL/GenBank/DDBJ whole genome shotgun (WGS) entry which is preliminary data.</text>
</comment>
<keyword evidence="15" id="KW-1185">Reference proteome</keyword>
<dbReference type="GO" id="GO:0046872">
    <property type="term" value="F:metal ion binding"/>
    <property type="evidence" value="ECO:0007669"/>
    <property type="project" value="UniProtKB-KW"/>
</dbReference>
<protein>
    <recommendedName>
        <fullName evidence="10">Thiamine pyrimidine synthase</fullName>
    </recommendedName>
</protein>
<dbReference type="Proteomes" id="UP000248259">
    <property type="component" value="Unassembled WGS sequence"/>
</dbReference>
<evidence type="ECO:0000256" key="3">
    <source>
        <dbReference type="ARBA" id="ARBA00009406"/>
    </source>
</evidence>
<evidence type="ECO:0000256" key="5">
    <source>
        <dbReference type="ARBA" id="ARBA00022679"/>
    </source>
</evidence>
<keyword evidence="8" id="KW-0784">Thiamine biosynthesis</keyword>
<comment type="similarity">
    <text evidence="3">Belongs to the NMT1/THI5 family.</text>
</comment>